<dbReference type="PRINTS" id="PR00778">
    <property type="entry name" value="HTHARSR"/>
</dbReference>
<evidence type="ECO:0000256" key="2">
    <source>
        <dbReference type="ARBA" id="ARBA00023125"/>
    </source>
</evidence>
<evidence type="ECO:0000259" key="4">
    <source>
        <dbReference type="PROSITE" id="PS50987"/>
    </source>
</evidence>
<evidence type="ECO:0000313" key="6">
    <source>
        <dbReference type="Proteomes" id="UP001595975"/>
    </source>
</evidence>
<keyword evidence="2" id="KW-0238">DNA-binding</keyword>
<dbReference type="Gene3D" id="1.10.10.10">
    <property type="entry name" value="Winged helix-like DNA-binding domain superfamily/Winged helix DNA-binding domain"/>
    <property type="match status" value="1"/>
</dbReference>
<keyword evidence="6" id="KW-1185">Reference proteome</keyword>
<protein>
    <submittedName>
        <fullName evidence="5">ArsR/SmtB family transcription factor</fullName>
    </submittedName>
</protein>
<evidence type="ECO:0000256" key="3">
    <source>
        <dbReference type="ARBA" id="ARBA00023163"/>
    </source>
</evidence>
<dbReference type="InterPro" id="IPR051081">
    <property type="entry name" value="HTH_MetalResp_TranReg"/>
</dbReference>
<name>A0ABW0X9E0_9ACTN</name>
<dbReference type="SMART" id="SM00418">
    <property type="entry name" value="HTH_ARSR"/>
    <property type="match status" value="1"/>
</dbReference>
<accession>A0ABW0X9E0</accession>
<dbReference type="RefSeq" id="WP_380227371.1">
    <property type="nucleotide sequence ID" value="NZ_JBHSOF010000030.1"/>
</dbReference>
<dbReference type="PANTHER" id="PTHR33154">
    <property type="entry name" value="TRANSCRIPTIONAL REGULATOR, ARSR FAMILY"/>
    <property type="match status" value="1"/>
</dbReference>
<keyword evidence="3" id="KW-0804">Transcription</keyword>
<dbReference type="InterPro" id="IPR036390">
    <property type="entry name" value="WH_DNA-bd_sf"/>
</dbReference>
<keyword evidence="1" id="KW-0805">Transcription regulation</keyword>
<dbReference type="PROSITE" id="PS50987">
    <property type="entry name" value="HTH_ARSR_2"/>
    <property type="match status" value="1"/>
</dbReference>
<dbReference type="PANTHER" id="PTHR33154:SF12">
    <property type="entry name" value="TRANSCRIPTIONAL REGULATORY PROTEIN"/>
    <property type="match status" value="1"/>
</dbReference>
<gene>
    <name evidence="5" type="ORF">ACFP3U_22295</name>
</gene>
<feature type="domain" description="HTH arsR-type" evidence="4">
    <location>
        <begin position="13"/>
        <end position="106"/>
    </location>
</feature>
<dbReference type="SUPFAM" id="SSF46785">
    <property type="entry name" value="Winged helix' DNA-binding domain"/>
    <property type="match status" value="1"/>
</dbReference>
<dbReference type="EMBL" id="JBHSOF010000030">
    <property type="protein sequence ID" value="MFC5665699.1"/>
    <property type="molecule type" value="Genomic_DNA"/>
</dbReference>
<sequence>MPRSTRRRPALTHPATEDIDLFDVLHALADPTRMTIVRVLRAEAERACGTFPVDVAPSTLSHHFKVLRESGLITQREEANRRFSALRAVDLEHRFPGLLDSVLAAHTRSAPAASPASDASYDLGSD</sequence>
<proteinExistence type="predicted"/>
<dbReference type="InterPro" id="IPR036388">
    <property type="entry name" value="WH-like_DNA-bd_sf"/>
</dbReference>
<dbReference type="CDD" id="cd00090">
    <property type="entry name" value="HTH_ARSR"/>
    <property type="match status" value="1"/>
</dbReference>
<dbReference type="InterPro" id="IPR001845">
    <property type="entry name" value="HTH_ArsR_DNA-bd_dom"/>
</dbReference>
<evidence type="ECO:0000313" key="5">
    <source>
        <dbReference type="EMBL" id="MFC5665699.1"/>
    </source>
</evidence>
<evidence type="ECO:0000256" key="1">
    <source>
        <dbReference type="ARBA" id="ARBA00023015"/>
    </source>
</evidence>
<dbReference type="Pfam" id="PF12840">
    <property type="entry name" value="HTH_20"/>
    <property type="match status" value="1"/>
</dbReference>
<comment type="caution">
    <text evidence="5">The sequence shown here is derived from an EMBL/GenBank/DDBJ whole genome shotgun (WGS) entry which is preliminary data.</text>
</comment>
<dbReference type="InterPro" id="IPR011991">
    <property type="entry name" value="ArsR-like_HTH"/>
</dbReference>
<organism evidence="5 6">
    <name type="scientific">Kitasatospora misakiensis</name>
    <dbReference type="NCBI Taxonomy" id="67330"/>
    <lineage>
        <taxon>Bacteria</taxon>
        <taxon>Bacillati</taxon>
        <taxon>Actinomycetota</taxon>
        <taxon>Actinomycetes</taxon>
        <taxon>Kitasatosporales</taxon>
        <taxon>Streptomycetaceae</taxon>
        <taxon>Kitasatospora</taxon>
    </lineage>
</organism>
<reference evidence="6" key="1">
    <citation type="journal article" date="2019" name="Int. J. Syst. Evol. Microbiol.">
        <title>The Global Catalogue of Microorganisms (GCM) 10K type strain sequencing project: providing services to taxonomists for standard genome sequencing and annotation.</title>
        <authorList>
            <consortium name="The Broad Institute Genomics Platform"/>
            <consortium name="The Broad Institute Genome Sequencing Center for Infectious Disease"/>
            <person name="Wu L."/>
            <person name="Ma J."/>
        </authorList>
    </citation>
    <scope>NUCLEOTIDE SEQUENCE [LARGE SCALE GENOMIC DNA]</scope>
    <source>
        <strain evidence="6">CGMCC 4.1437</strain>
    </source>
</reference>
<dbReference type="Proteomes" id="UP001595975">
    <property type="component" value="Unassembled WGS sequence"/>
</dbReference>